<dbReference type="InterPro" id="IPR044730">
    <property type="entry name" value="RNase_H-like_dom_plant"/>
</dbReference>
<dbReference type="Proteomes" id="UP000237000">
    <property type="component" value="Unassembled WGS sequence"/>
</dbReference>
<reference evidence="3" key="1">
    <citation type="submission" date="2016-06" db="EMBL/GenBank/DDBJ databases">
        <title>Parallel loss of symbiosis genes in relatives of nitrogen-fixing non-legume Parasponia.</title>
        <authorList>
            <person name="Van Velzen R."/>
            <person name="Holmer R."/>
            <person name="Bu F."/>
            <person name="Rutten L."/>
            <person name="Van Zeijl A."/>
            <person name="Liu W."/>
            <person name="Santuari L."/>
            <person name="Cao Q."/>
            <person name="Sharma T."/>
            <person name="Shen D."/>
            <person name="Roswanjaya Y."/>
            <person name="Wardhani T."/>
            <person name="Kalhor M.S."/>
            <person name="Jansen J."/>
            <person name="Van den Hoogen J."/>
            <person name="Gungor B."/>
            <person name="Hartog M."/>
            <person name="Hontelez J."/>
            <person name="Verver J."/>
            <person name="Yang W.-C."/>
            <person name="Schijlen E."/>
            <person name="Repin R."/>
            <person name="Schilthuizen M."/>
            <person name="Schranz E."/>
            <person name="Heidstra R."/>
            <person name="Miyata K."/>
            <person name="Fedorova E."/>
            <person name="Kohlen W."/>
            <person name="Bisseling T."/>
            <person name="Smit S."/>
            <person name="Geurts R."/>
        </authorList>
    </citation>
    <scope>NUCLEOTIDE SEQUENCE [LARGE SCALE GENOMIC DNA]</scope>
    <source>
        <strain evidence="3">cv. RG33-2</strain>
    </source>
</reference>
<accession>A0A2P5E8C5</accession>
<dbReference type="Gene3D" id="3.30.420.10">
    <property type="entry name" value="Ribonuclease H-like superfamily/Ribonuclease H"/>
    <property type="match status" value="1"/>
</dbReference>
<comment type="caution">
    <text evidence="2">The sequence shown here is derived from an EMBL/GenBank/DDBJ whole genome shotgun (WGS) entry which is preliminary data.</text>
</comment>
<feature type="domain" description="RNase H type-1" evidence="1">
    <location>
        <begin position="99"/>
        <end position="172"/>
    </location>
</feature>
<dbReference type="GO" id="GO:0003676">
    <property type="term" value="F:nucleic acid binding"/>
    <property type="evidence" value="ECO:0007669"/>
    <property type="project" value="InterPro"/>
</dbReference>
<dbReference type="Pfam" id="PF13456">
    <property type="entry name" value="RVT_3"/>
    <property type="match status" value="1"/>
</dbReference>
<dbReference type="AlphaFoldDB" id="A0A2P5E8C5"/>
<dbReference type="InterPro" id="IPR036397">
    <property type="entry name" value="RNaseH_sf"/>
</dbReference>
<proteinExistence type="predicted"/>
<dbReference type="PANTHER" id="PTHR47074">
    <property type="entry name" value="BNAC02G40300D PROTEIN"/>
    <property type="match status" value="1"/>
</dbReference>
<organism evidence="2 3">
    <name type="scientific">Trema orientale</name>
    <name type="common">Charcoal tree</name>
    <name type="synonym">Celtis orientalis</name>
    <dbReference type="NCBI Taxonomy" id="63057"/>
    <lineage>
        <taxon>Eukaryota</taxon>
        <taxon>Viridiplantae</taxon>
        <taxon>Streptophyta</taxon>
        <taxon>Embryophyta</taxon>
        <taxon>Tracheophyta</taxon>
        <taxon>Spermatophyta</taxon>
        <taxon>Magnoliopsida</taxon>
        <taxon>eudicotyledons</taxon>
        <taxon>Gunneridae</taxon>
        <taxon>Pentapetalae</taxon>
        <taxon>rosids</taxon>
        <taxon>fabids</taxon>
        <taxon>Rosales</taxon>
        <taxon>Cannabaceae</taxon>
        <taxon>Trema</taxon>
    </lineage>
</organism>
<dbReference type="GO" id="GO:0004523">
    <property type="term" value="F:RNA-DNA hybrid ribonuclease activity"/>
    <property type="evidence" value="ECO:0007669"/>
    <property type="project" value="InterPro"/>
</dbReference>
<evidence type="ECO:0000313" key="3">
    <source>
        <dbReference type="Proteomes" id="UP000237000"/>
    </source>
</evidence>
<dbReference type="EMBL" id="JXTC01000208">
    <property type="protein sequence ID" value="PON81791.1"/>
    <property type="molecule type" value="Genomic_DNA"/>
</dbReference>
<dbReference type="InParanoid" id="A0A2P5E8C5"/>
<dbReference type="InterPro" id="IPR052929">
    <property type="entry name" value="RNase_H-like_EbsB-rel"/>
</dbReference>
<dbReference type="CDD" id="cd06222">
    <property type="entry name" value="RNase_H_like"/>
    <property type="match status" value="1"/>
</dbReference>
<dbReference type="InterPro" id="IPR002156">
    <property type="entry name" value="RNaseH_domain"/>
</dbReference>
<evidence type="ECO:0000259" key="1">
    <source>
        <dbReference type="Pfam" id="PF13456"/>
    </source>
</evidence>
<evidence type="ECO:0000313" key="2">
    <source>
        <dbReference type="EMBL" id="PON81791.1"/>
    </source>
</evidence>
<name>A0A2P5E8C5_TREOI</name>
<gene>
    <name evidence="2" type="ORF">TorRG33x02_224020</name>
</gene>
<keyword evidence="3" id="KW-1185">Reference proteome</keyword>
<protein>
    <submittedName>
        <fullName evidence="2">Ribonuclease H-like domain containing protein</fullName>
    </submittedName>
</protein>
<dbReference type="PANTHER" id="PTHR47074:SF11">
    <property type="entry name" value="REVERSE TRANSCRIPTASE-LIKE PROTEIN"/>
    <property type="match status" value="1"/>
</dbReference>
<dbReference type="InterPro" id="IPR012337">
    <property type="entry name" value="RNaseH-like_sf"/>
</dbReference>
<sequence length="184" mass="20555">MEKKYANDAQFDGPAGLRKSIWKARIHERLKLLLWPIAHYLLPTGERMHDVFGSLIGISSLCSGGFDSSHDDSGNTMGRNVPSPSPIWLNPIPGRFRINFDAAFKEGRITLAVVVYDRSLRLHSLTTRCGNVESPLEAELRALEFALQFSSERNWDCVDFFSDSQEVVKAANVLVSLCGLFVLV</sequence>
<dbReference type="SUPFAM" id="SSF53098">
    <property type="entry name" value="Ribonuclease H-like"/>
    <property type="match status" value="1"/>
</dbReference>